<feature type="region of interest" description="Disordered" evidence="1">
    <location>
        <begin position="54"/>
        <end position="74"/>
    </location>
</feature>
<proteinExistence type="predicted"/>
<sequence length="302" mass="33922">MPQEFGPIEAVHKVRYNDNVKLALQRIRSVFRETFSLIPDVKGKEAQAVELVGRSRARRNAPNNAPTPNIPPSHAGIWVKPQRLDWGRTIPSSTSLLTATQYESIYVQEGAAAMRRGEDEILSETFFGIRLVAQDDTGLYTQVPFDTANQQIPVNYKAGGATGLTVKKFVGALSKFIDSEVDVDHEEIFCAITGKQNEDLYAELQVSSKDYRNKAIFEDKRVLSFMGVQLVTYTDLPKTGEGHRRCPFWLKSGMHMGDALPISTVIERNPSMQYQPHPYMEQWLAATRSEDEKVIDILCAEA</sequence>
<dbReference type="OrthoDB" id="7548801at2"/>
<gene>
    <name evidence="2" type="ORF">C7450_10322</name>
</gene>
<accession>A0A2V3UAQ0</accession>
<dbReference type="EMBL" id="QJJK01000003">
    <property type="protein sequence ID" value="PXW61507.1"/>
    <property type="molecule type" value="Genomic_DNA"/>
</dbReference>
<dbReference type="AlphaFoldDB" id="A0A2V3UAQ0"/>
<evidence type="ECO:0000256" key="1">
    <source>
        <dbReference type="SAM" id="MobiDB-lite"/>
    </source>
</evidence>
<dbReference type="Proteomes" id="UP000248021">
    <property type="component" value="Unassembled WGS sequence"/>
</dbReference>
<comment type="caution">
    <text evidence="2">The sequence shown here is derived from an EMBL/GenBank/DDBJ whole genome shotgun (WGS) entry which is preliminary data.</text>
</comment>
<evidence type="ECO:0000313" key="3">
    <source>
        <dbReference type="Proteomes" id="UP000248021"/>
    </source>
</evidence>
<dbReference type="RefSeq" id="WP_110373819.1">
    <property type="nucleotide sequence ID" value="NZ_JAHBRY010000001.1"/>
</dbReference>
<keyword evidence="3" id="KW-1185">Reference proteome</keyword>
<reference evidence="2 3" key="1">
    <citation type="submission" date="2018-05" db="EMBL/GenBank/DDBJ databases">
        <title>Genomic Encyclopedia of Type Strains, Phase IV (KMG-IV): sequencing the most valuable type-strain genomes for metagenomic binning, comparative biology and taxonomic classification.</title>
        <authorList>
            <person name="Goeker M."/>
        </authorList>
    </citation>
    <scope>NUCLEOTIDE SEQUENCE [LARGE SCALE GENOMIC DNA]</scope>
    <source>
        <strain evidence="2 3">DSM 6462</strain>
    </source>
</reference>
<evidence type="ECO:0000313" key="2">
    <source>
        <dbReference type="EMBL" id="PXW61507.1"/>
    </source>
</evidence>
<protein>
    <submittedName>
        <fullName evidence="2">Uncharacterized protein</fullName>
    </submittedName>
</protein>
<name>A0A2V3UAQ0_9HYPH</name>
<dbReference type="Pfam" id="PF19821">
    <property type="entry name" value="Phage_capsid_2"/>
    <property type="match status" value="1"/>
</dbReference>
<dbReference type="InterPro" id="IPR045565">
    <property type="entry name" value="Phage_capsid_2"/>
</dbReference>
<organism evidence="2 3">
    <name type="scientific">Chelatococcus asaccharovorans</name>
    <dbReference type="NCBI Taxonomy" id="28210"/>
    <lineage>
        <taxon>Bacteria</taxon>
        <taxon>Pseudomonadati</taxon>
        <taxon>Pseudomonadota</taxon>
        <taxon>Alphaproteobacteria</taxon>
        <taxon>Hyphomicrobiales</taxon>
        <taxon>Chelatococcaceae</taxon>
        <taxon>Chelatococcus</taxon>
    </lineage>
</organism>